<evidence type="ECO:0000256" key="14">
    <source>
        <dbReference type="SAM" id="SignalP"/>
    </source>
</evidence>
<dbReference type="GO" id="GO:0004571">
    <property type="term" value="F:mannosyl-oligosaccharide 1,2-alpha-mannosidase activity"/>
    <property type="evidence" value="ECO:0007669"/>
    <property type="project" value="UniProtKB-EC"/>
</dbReference>
<keyword evidence="16" id="KW-1185">Reference proteome</keyword>
<dbReference type="GO" id="GO:0005768">
    <property type="term" value="C:endosome"/>
    <property type="evidence" value="ECO:0007669"/>
    <property type="project" value="TreeGrafter"/>
</dbReference>
<feature type="compositionally biased region" description="Low complexity" evidence="13">
    <location>
        <begin position="684"/>
        <end position="697"/>
    </location>
</feature>
<dbReference type="InterPro" id="IPR012341">
    <property type="entry name" value="6hp_glycosidase-like_sf"/>
</dbReference>
<evidence type="ECO:0000256" key="12">
    <source>
        <dbReference type="RuleBase" id="RU361193"/>
    </source>
</evidence>
<keyword evidence="6 10" id="KW-0106">Calcium</keyword>
<comment type="pathway">
    <text evidence="2">Protein modification; protein glycosylation.</text>
</comment>
<evidence type="ECO:0000256" key="10">
    <source>
        <dbReference type="PIRSR" id="PIRSR601382-2"/>
    </source>
</evidence>
<feature type="region of interest" description="Disordered" evidence="13">
    <location>
        <begin position="581"/>
        <end position="619"/>
    </location>
</feature>
<gene>
    <name evidence="15" type="ORF">HYH02_012112</name>
</gene>
<feature type="compositionally biased region" description="Low complexity" evidence="13">
    <location>
        <begin position="704"/>
        <end position="717"/>
    </location>
</feature>
<dbReference type="GO" id="GO:0005509">
    <property type="term" value="F:calcium ion binding"/>
    <property type="evidence" value="ECO:0007669"/>
    <property type="project" value="InterPro"/>
</dbReference>
<comment type="cofactor">
    <cofactor evidence="1 10">
        <name>Ca(2+)</name>
        <dbReference type="ChEBI" id="CHEBI:29108"/>
    </cofactor>
</comment>
<keyword evidence="4 10" id="KW-0479">Metal-binding</keyword>
<dbReference type="EMBL" id="JAEHOD010000055">
    <property type="protein sequence ID" value="KAG2434914.1"/>
    <property type="molecule type" value="Genomic_DNA"/>
</dbReference>
<feature type="compositionally biased region" description="Low complexity" evidence="13">
    <location>
        <begin position="128"/>
        <end position="140"/>
    </location>
</feature>
<evidence type="ECO:0000256" key="8">
    <source>
        <dbReference type="ARBA" id="ARBA00047669"/>
    </source>
</evidence>
<feature type="compositionally biased region" description="Low complexity" evidence="13">
    <location>
        <begin position="153"/>
        <end position="165"/>
    </location>
</feature>
<evidence type="ECO:0000313" key="15">
    <source>
        <dbReference type="EMBL" id="KAG2434914.1"/>
    </source>
</evidence>
<dbReference type="InterPro" id="IPR036026">
    <property type="entry name" value="Seven-hairpin_glycosidases"/>
</dbReference>
<feature type="region of interest" description="Disordered" evidence="13">
    <location>
        <begin position="872"/>
        <end position="913"/>
    </location>
</feature>
<protein>
    <recommendedName>
        <fullName evidence="12">alpha-1,2-Mannosidase</fullName>
        <ecNumber evidence="12">3.2.1.-</ecNumber>
    </recommendedName>
</protein>
<feature type="signal peptide" evidence="14">
    <location>
        <begin position="1"/>
        <end position="26"/>
    </location>
</feature>
<dbReference type="PANTHER" id="PTHR11742">
    <property type="entry name" value="MANNOSYL-OLIGOSACCHARIDE ALPHA-1,2-MANNOSIDASE-RELATED"/>
    <property type="match status" value="1"/>
</dbReference>
<evidence type="ECO:0000256" key="3">
    <source>
        <dbReference type="ARBA" id="ARBA00007658"/>
    </source>
</evidence>
<evidence type="ECO:0000256" key="11">
    <source>
        <dbReference type="PIRSR" id="PIRSR601382-3"/>
    </source>
</evidence>
<feature type="compositionally biased region" description="Low complexity" evidence="13">
    <location>
        <begin position="68"/>
        <end position="90"/>
    </location>
</feature>
<feature type="region of interest" description="Disordered" evidence="13">
    <location>
        <begin position="972"/>
        <end position="994"/>
    </location>
</feature>
<dbReference type="Proteomes" id="UP000613740">
    <property type="component" value="Unassembled WGS sequence"/>
</dbReference>
<reference evidence="15" key="1">
    <citation type="journal article" date="2020" name="bioRxiv">
        <title>Comparative genomics of Chlamydomonas.</title>
        <authorList>
            <person name="Craig R.J."/>
            <person name="Hasan A.R."/>
            <person name="Ness R.W."/>
            <person name="Keightley P.D."/>
        </authorList>
    </citation>
    <scope>NUCLEOTIDE SEQUENCE</scope>
    <source>
        <strain evidence="15">CCAP 11/173</strain>
    </source>
</reference>
<keyword evidence="7 11" id="KW-1015">Disulfide bond</keyword>
<dbReference type="EC" id="3.2.1.-" evidence="12"/>
<dbReference type="AlphaFoldDB" id="A0A835T6W2"/>
<evidence type="ECO:0000256" key="6">
    <source>
        <dbReference type="ARBA" id="ARBA00022837"/>
    </source>
</evidence>
<feature type="compositionally biased region" description="Basic and acidic residues" evidence="13">
    <location>
        <begin position="643"/>
        <end position="653"/>
    </location>
</feature>
<keyword evidence="14" id="KW-0732">Signal</keyword>
<proteinExistence type="inferred from homology"/>
<dbReference type="InterPro" id="IPR050749">
    <property type="entry name" value="Glycosyl_Hydrolase_47"/>
</dbReference>
<dbReference type="SUPFAM" id="SSF48225">
    <property type="entry name" value="Seven-hairpin glycosidases"/>
    <property type="match status" value="1"/>
</dbReference>
<feature type="chain" id="PRO_5032559470" description="alpha-1,2-Mannosidase" evidence="14">
    <location>
        <begin position="27"/>
        <end position="994"/>
    </location>
</feature>
<feature type="region of interest" description="Disordered" evidence="13">
    <location>
        <begin position="643"/>
        <end position="722"/>
    </location>
</feature>
<dbReference type="PANTHER" id="PTHR11742:SF55">
    <property type="entry name" value="ENDOPLASMIC RETICULUM MANNOSYL-OLIGOSACCHARIDE 1,2-ALPHA-MANNOSIDASE"/>
    <property type="match status" value="1"/>
</dbReference>
<dbReference type="Pfam" id="PF01532">
    <property type="entry name" value="Glyco_hydro_47"/>
    <property type="match status" value="2"/>
</dbReference>
<dbReference type="InterPro" id="IPR001382">
    <property type="entry name" value="Glyco_hydro_47"/>
</dbReference>
<dbReference type="GO" id="GO:0016020">
    <property type="term" value="C:membrane"/>
    <property type="evidence" value="ECO:0007669"/>
    <property type="project" value="InterPro"/>
</dbReference>
<dbReference type="Gene3D" id="1.50.10.10">
    <property type="match status" value="2"/>
</dbReference>
<evidence type="ECO:0000256" key="2">
    <source>
        <dbReference type="ARBA" id="ARBA00004922"/>
    </source>
</evidence>
<feature type="compositionally biased region" description="Acidic residues" evidence="13">
    <location>
        <begin position="657"/>
        <end position="675"/>
    </location>
</feature>
<comment type="similarity">
    <text evidence="3 12">Belongs to the glycosyl hydrolase 47 family.</text>
</comment>
<comment type="catalytic activity">
    <reaction evidence="8">
        <text>N(4)-(alpha-D-Man-(1-&gt;2)-alpha-D-Man-(1-&gt;2)-alpha-D-Man-(1-&gt;3)-[alpha-D-Man-(1-&gt;3)-[alpha-D-Man-(1-&gt;2)-alpha-D-Man-(1-&gt;6)]-alpha-D-Man-(1-&gt;6)]-beta-D-Man-(1-&gt;4)-beta-D-GlcNAc-(1-&gt;4)-beta-D-GlcNAc)-L-asparaginyl-[protein] (N-glucan mannose isomer 8A1,2,3B1,3) + 3 H2O = N(4)-(alpha-D-Man-(1-&gt;3)-[alpha-D-Man-(1-&gt;3)-[alpha-D-Man-(1-&gt;6)]-alpha-D-Man-(1-&gt;6)]-beta-D-Man-(1-&gt;4)-beta-D-GlcNAc-(1-&gt;4)-beta-D-GlcNAc)-L-asparaginyl-[protein] (N-glucan mannose isomer 5A1,2) + 3 beta-D-mannose</text>
        <dbReference type="Rhea" id="RHEA:56028"/>
        <dbReference type="Rhea" id="RHEA-COMP:14358"/>
        <dbReference type="Rhea" id="RHEA-COMP:14367"/>
        <dbReference type="ChEBI" id="CHEBI:15377"/>
        <dbReference type="ChEBI" id="CHEBI:28563"/>
        <dbReference type="ChEBI" id="CHEBI:59087"/>
        <dbReference type="ChEBI" id="CHEBI:60628"/>
        <dbReference type="EC" id="3.2.1.113"/>
    </reaction>
</comment>
<dbReference type="GO" id="GO:0005975">
    <property type="term" value="P:carbohydrate metabolic process"/>
    <property type="evidence" value="ECO:0007669"/>
    <property type="project" value="InterPro"/>
</dbReference>
<evidence type="ECO:0000256" key="13">
    <source>
        <dbReference type="SAM" id="MobiDB-lite"/>
    </source>
</evidence>
<feature type="binding site" evidence="10">
    <location>
        <position position="850"/>
    </location>
    <ligand>
        <name>Ca(2+)</name>
        <dbReference type="ChEBI" id="CHEBI:29108"/>
    </ligand>
</feature>
<name>A0A835T6W2_9CHLO</name>
<keyword evidence="12" id="KW-0326">Glycosidase</keyword>
<feature type="compositionally biased region" description="Pro residues" evidence="13">
    <location>
        <begin position="581"/>
        <end position="606"/>
    </location>
</feature>
<evidence type="ECO:0000256" key="1">
    <source>
        <dbReference type="ARBA" id="ARBA00001913"/>
    </source>
</evidence>
<feature type="region of interest" description="Disordered" evidence="13">
    <location>
        <begin position="119"/>
        <end position="191"/>
    </location>
</feature>
<feature type="compositionally biased region" description="Polar residues" evidence="13">
    <location>
        <begin position="55"/>
        <end position="65"/>
    </location>
</feature>
<feature type="disulfide bond" evidence="11">
    <location>
        <begin position="520"/>
        <end position="555"/>
    </location>
</feature>
<comment type="catalytic activity">
    <reaction evidence="9">
        <text>N(4)-(alpha-D-Man-(1-&gt;2)-alpha-D-Man-(1-&gt;2)-alpha-D-Man-(1-&gt;3)-[alpha-D-Man-(1-&gt;2)-alpha-D-Man-(1-&gt;3)-[alpha-D-Man-(1-&gt;2)-alpha-D-Man-(1-&gt;6)]-alpha-D-Man-(1-&gt;6)]-beta-D-Man-(1-&gt;4)-beta-D-GlcNAc-(1-&gt;4)-beta-D-GlcNAc)-L-asparaginyl-[protein] (N-glucan mannose isomer 9A1,2,3B1,2,3) + 4 H2O = N(4)-(alpha-D-Man-(1-&gt;3)-[alpha-D-Man-(1-&gt;3)-[alpha-D-Man-(1-&gt;6)]-alpha-D-Man-(1-&gt;6)]-beta-D-Man-(1-&gt;4)-beta-D-GlcNAc-(1-&gt;4)-beta-D-GlcNAc)-L-asparaginyl-[protein] (N-glucan mannose isomer 5A1,2) + 4 beta-D-mannose</text>
        <dbReference type="Rhea" id="RHEA:56008"/>
        <dbReference type="Rhea" id="RHEA-COMP:14356"/>
        <dbReference type="Rhea" id="RHEA-COMP:14367"/>
        <dbReference type="ChEBI" id="CHEBI:15377"/>
        <dbReference type="ChEBI" id="CHEBI:28563"/>
        <dbReference type="ChEBI" id="CHEBI:59087"/>
        <dbReference type="ChEBI" id="CHEBI:139493"/>
        <dbReference type="EC" id="3.2.1.113"/>
    </reaction>
</comment>
<dbReference type="OrthoDB" id="8118055at2759"/>
<feature type="compositionally biased region" description="Pro residues" evidence="13">
    <location>
        <begin position="876"/>
        <end position="892"/>
    </location>
</feature>
<evidence type="ECO:0000313" key="16">
    <source>
        <dbReference type="Proteomes" id="UP000613740"/>
    </source>
</evidence>
<dbReference type="PRINTS" id="PR00747">
    <property type="entry name" value="GLYHDRLASE47"/>
</dbReference>
<keyword evidence="5 12" id="KW-0378">Hydrolase</keyword>
<sequence>MGALALLTYVWIVFVLHPARVAGAAAQGGADHGEARIGRLRFNTGGGASGHDLSVSGQAAGQSGRNLGATGTQTSSGDSSSSSRGAATSAGALGHLSGGFGRGLGAGLPHRGIVGGVGSAGAGGSSGSAGSSSSTTTSTSNQHLFFRTPSHPSKPQRAAAAKASPPLSPPPPPPEEEEDTVPEGPHPMRHHPFQDAKYRIWALPKEDVSPRCRASGICDGKYECGDDGLGCITDALKRKMKVRDAAAWTWKGYRQYAWGHDELNAGSRNSREWFNMGLTIVDSLDTLQILGLLEEYAEARYWVVNHLDLNQGDVSVFETTIRILGGLAAAFYHSGGDEAFLIKAVEFADRLLPAFNTSSGLPQPHFNVHDKNAATYRGSAGSSCLAEVGTLSMEFTAVSRLSGRPEFRETAMKTWPIIKSMPSMDGLYCTMLNADMLSCNGNHYTFGAAADSTYEYMLKQWVLTNGTDEMCLDMYKKALGGMRRHMLTELWMGPDIGTVWIAADNDAGASRSLVLEHLTCFLPGTMALGHMYGVNTGGPGEDDDLTVAVKLMKACYELYHQTASGVAWDSVHLVPHYSPPPPPPLPPPRPPSPPPSLPNPPPPPRPLFVEAAGGGAGAGSGAGATYIAGGGVTRTQRRLLEAAAGKREGRVHTGDAYWDEDAGGEDEEGEGDDEPVQVTSTREAGVSGSDGAADGLGYVTPDKQQAQAQQEQEQVQQHTEERRHLMAEMGGAAAGDAAPPPGWGKVKYEFSPRSRENFLRPEVAESLFYLWRATGDPIYREWGWNMFRAYERWCRVSTGGYQVINNVESVPPGTGNKMESFWMAETLKYFYLLFSDDTKEVPLDEFVFNTEAHPLAIWGTATDRKLRKILEKYHGAPPPPSPPPAPPPPTPLPVDAGATSGAGGATAGVGQQQQQALTHVSQVVHRARQLLAQQEAAERAQQRLGSEGAGAAAGESLMDALTAARRRVAGHRMSTSAAMAAGIGADVSAERRRR</sequence>
<evidence type="ECO:0000256" key="7">
    <source>
        <dbReference type="ARBA" id="ARBA00023157"/>
    </source>
</evidence>
<dbReference type="GO" id="GO:0005783">
    <property type="term" value="C:endoplasmic reticulum"/>
    <property type="evidence" value="ECO:0007669"/>
    <property type="project" value="TreeGrafter"/>
</dbReference>
<dbReference type="GO" id="GO:0005802">
    <property type="term" value="C:trans-Golgi network"/>
    <property type="evidence" value="ECO:0007669"/>
    <property type="project" value="TreeGrafter"/>
</dbReference>
<organism evidence="15 16">
    <name type="scientific">Chlamydomonas schloesseri</name>
    <dbReference type="NCBI Taxonomy" id="2026947"/>
    <lineage>
        <taxon>Eukaryota</taxon>
        <taxon>Viridiplantae</taxon>
        <taxon>Chlorophyta</taxon>
        <taxon>core chlorophytes</taxon>
        <taxon>Chlorophyceae</taxon>
        <taxon>CS clade</taxon>
        <taxon>Chlamydomonadales</taxon>
        <taxon>Chlamydomonadaceae</taxon>
        <taxon>Chlamydomonas</taxon>
    </lineage>
</organism>
<evidence type="ECO:0000256" key="9">
    <source>
        <dbReference type="ARBA" id="ARBA00048605"/>
    </source>
</evidence>
<evidence type="ECO:0000256" key="4">
    <source>
        <dbReference type="ARBA" id="ARBA00022723"/>
    </source>
</evidence>
<evidence type="ECO:0000256" key="5">
    <source>
        <dbReference type="ARBA" id="ARBA00022801"/>
    </source>
</evidence>
<accession>A0A835T6W2</accession>
<comment type="caution">
    <text evidence="15">The sequence shown here is derived from an EMBL/GenBank/DDBJ whole genome shotgun (WGS) entry which is preliminary data.</text>
</comment>
<feature type="region of interest" description="Disordered" evidence="13">
    <location>
        <begin position="48"/>
        <end position="90"/>
    </location>
</feature>